<dbReference type="RefSeq" id="WP_089408398.1">
    <property type="nucleotide sequence ID" value="NZ_FZOU01000003.1"/>
</dbReference>
<sequence>MADANAGLVKQLIALLKGGQAHADFETAVKDFPVELRGVVVDKLPYSAWQILEHMRFTQRDILDFSAPPTGGYQHHAWPDAYWPKSPEPPSAHAWDHAIVEIRADRAKFEALLTKPNVDLYKPFMWGEGQNLLREALLIADHNAYHLGELIVLRRLLGCWHK</sequence>
<evidence type="ECO:0000313" key="1">
    <source>
        <dbReference type="EMBL" id="SNS97348.1"/>
    </source>
</evidence>
<protein>
    <submittedName>
        <fullName evidence="1">DinB superfamily protein</fullName>
    </submittedName>
</protein>
<gene>
    <name evidence="1" type="ORF">SAMN05421770_103292</name>
</gene>
<organism evidence="1 2">
    <name type="scientific">Granulicella rosea</name>
    <dbReference type="NCBI Taxonomy" id="474952"/>
    <lineage>
        <taxon>Bacteria</taxon>
        <taxon>Pseudomonadati</taxon>
        <taxon>Acidobacteriota</taxon>
        <taxon>Terriglobia</taxon>
        <taxon>Terriglobales</taxon>
        <taxon>Acidobacteriaceae</taxon>
        <taxon>Granulicella</taxon>
    </lineage>
</organism>
<evidence type="ECO:0000313" key="2">
    <source>
        <dbReference type="Proteomes" id="UP000198356"/>
    </source>
</evidence>
<accession>A0A239IVW6</accession>
<dbReference type="AlphaFoldDB" id="A0A239IVW6"/>
<reference evidence="1 2" key="1">
    <citation type="submission" date="2017-06" db="EMBL/GenBank/DDBJ databases">
        <authorList>
            <person name="Kim H.J."/>
            <person name="Triplett B.A."/>
        </authorList>
    </citation>
    <scope>NUCLEOTIDE SEQUENCE [LARGE SCALE GENOMIC DNA]</scope>
    <source>
        <strain evidence="1 2">DSM 18704</strain>
    </source>
</reference>
<name>A0A239IVW6_9BACT</name>
<dbReference type="SUPFAM" id="SSF109854">
    <property type="entry name" value="DinB/YfiT-like putative metalloenzymes"/>
    <property type="match status" value="1"/>
</dbReference>
<keyword evidence="2" id="KW-1185">Reference proteome</keyword>
<proteinExistence type="predicted"/>
<dbReference type="Gene3D" id="1.20.120.450">
    <property type="entry name" value="dinb family like domain"/>
    <property type="match status" value="1"/>
</dbReference>
<dbReference type="Proteomes" id="UP000198356">
    <property type="component" value="Unassembled WGS sequence"/>
</dbReference>
<dbReference type="OrthoDB" id="9798830at2"/>
<dbReference type="EMBL" id="FZOU01000003">
    <property type="protein sequence ID" value="SNS97348.1"/>
    <property type="molecule type" value="Genomic_DNA"/>
</dbReference>
<dbReference type="InterPro" id="IPR034660">
    <property type="entry name" value="DinB/YfiT-like"/>
</dbReference>